<dbReference type="InterPro" id="IPR014980">
    <property type="entry name" value="DOPA_dioxygen"/>
</dbReference>
<keyword evidence="2" id="KW-0560">Oxidoreductase</keyword>
<name>M7TBE7_EUTLA</name>
<organism evidence="2 3">
    <name type="scientific">Eutypa lata (strain UCR-EL1)</name>
    <name type="common">Grapevine dieback disease fungus</name>
    <name type="synonym">Eutypa armeniacae</name>
    <dbReference type="NCBI Taxonomy" id="1287681"/>
    <lineage>
        <taxon>Eukaryota</taxon>
        <taxon>Fungi</taxon>
        <taxon>Dikarya</taxon>
        <taxon>Ascomycota</taxon>
        <taxon>Pezizomycotina</taxon>
        <taxon>Sordariomycetes</taxon>
        <taxon>Xylariomycetidae</taxon>
        <taxon>Xylariales</taxon>
        <taxon>Diatrypaceae</taxon>
        <taxon>Eutypa</taxon>
    </lineage>
</organism>
<dbReference type="InterPro" id="IPR023389">
    <property type="entry name" value="DOPA-like_sf"/>
</dbReference>
<dbReference type="PANTHER" id="PTHR36423">
    <property type="entry name" value="AFR070WP"/>
    <property type="match status" value="1"/>
</dbReference>
<keyword evidence="2" id="KW-0223">Dioxygenase</keyword>
<dbReference type="Gene3D" id="3.30.70.1240">
    <property type="entry name" value="DOPA-like domains"/>
    <property type="match status" value="1"/>
</dbReference>
<dbReference type="eggNOG" id="ENOG502S93P">
    <property type="taxonomic scope" value="Eukaryota"/>
</dbReference>
<gene>
    <name evidence="2" type="ORF">UCREL1_9049</name>
</gene>
<dbReference type="HOGENOM" id="CLU_090062_0_1_1"/>
<keyword evidence="3" id="KW-1185">Reference proteome</keyword>
<accession>M7TBE7</accession>
<feature type="region of interest" description="Disordered" evidence="1">
    <location>
        <begin position="1"/>
        <end position="35"/>
    </location>
</feature>
<dbReference type="EMBL" id="KB707128">
    <property type="protein sequence ID" value="EMR63990.1"/>
    <property type="molecule type" value="Genomic_DNA"/>
</dbReference>
<reference evidence="3" key="1">
    <citation type="journal article" date="2013" name="Genome Announc.">
        <title>Draft genome sequence of the grapevine dieback fungus Eutypa lata UCR-EL1.</title>
        <authorList>
            <person name="Blanco-Ulate B."/>
            <person name="Rolshausen P.E."/>
            <person name="Cantu D."/>
        </authorList>
    </citation>
    <scope>NUCLEOTIDE SEQUENCE [LARGE SCALE GENOMIC DNA]</scope>
    <source>
        <strain evidence="3">UCR-EL1</strain>
    </source>
</reference>
<dbReference type="PANTHER" id="PTHR36423:SF2">
    <property type="entry name" value="AFR070WP"/>
    <property type="match status" value="1"/>
</dbReference>
<dbReference type="GO" id="GO:0051213">
    <property type="term" value="F:dioxygenase activity"/>
    <property type="evidence" value="ECO:0007669"/>
    <property type="project" value="UniProtKB-KW"/>
</dbReference>
<dbReference type="OMA" id="DIHIYYF"/>
<sequence>MSYSYPSPLKGFENAEPLSEEKNADGKSLVNPPRDDGLSKAYEAFTDPLDTGRRGGFDIHIYHFQRNQEQAKYARELWERIRREFPELRIYRFWDIPVGPHPVAMFEVNLFTPAQFGAFVSWLAIWRGPLSALIHPNTVEEEGKELESDLRNHTERAIWMGERLPLDVSAWKAQIAAAAASAARSAA</sequence>
<dbReference type="Pfam" id="PF08883">
    <property type="entry name" value="DOPA_dioxygen"/>
    <property type="match status" value="1"/>
</dbReference>
<evidence type="ECO:0000313" key="3">
    <source>
        <dbReference type="Proteomes" id="UP000012174"/>
    </source>
</evidence>
<dbReference type="Proteomes" id="UP000012174">
    <property type="component" value="Unassembled WGS sequence"/>
</dbReference>
<dbReference type="KEGG" id="ela:UCREL1_9049"/>
<protein>
    <submittedName>
        <fullName evidence="2">Putative dopa-dioxygenase protein</fullName>
    </submittedName>
</protein>
<dbReference type="SUPFAM" id="SSF143410">
    <property type="entry name" value="DOPA-like"/>
    <property type="match status" value="1"/>
</dbReference>
<dbReference type="AlphaFoldDB" id="M7TBE7"/>
<proteinExistence type="predicted"/>
<evidence type="ECO:0000313" key="2">
    <source>
        <dbReference type="EMBL" id="EMR63990.1"/>
    </source>
</evidence>
<dbReference type="OrthoDB" id="9970095at2759"/>
<evidence type="ECO:0000256" key="1">
    <source>
        <dbReference type="SAM" id="MobiDB-lite"/>
    </source>
</evidence>